<evidence type="ECO:0000313" key="3">
    <source>
        <dbReference type="Proteomes" id="UP000554482"/>
    </source>
</evidence>
<dbReference type="AlphaFoldDB" id="A0A7J6VTG6"/>
<comment type="caution">
    <text evidence="2">The sequence shown here is derived from an EMBL/GenBank/DDBJ whole genome shotgun (WGS) entry which is preliminary data.</text>
</comment>
<name>A0A7J6VTG6_THATH</name>
<protein>
    <submittedName>
        <fullName evidence="2">Uncharacterized protein</fullName>
    </submittedName>
</protein>
<sequence>MDVETDDGKQDEAVENLIDNLKFLRISQNLELTLNFKNFDEDYEVHARKENSMIKAIKNRQAKQRDESIARSKKSTPNPNPKARGTGKAKGKVNQETKLDD</sequence>
<gene>
    <name evidence="2" type="ORF">FRX31_022221</name>
</gene>
<evidence type="ECO:0000256" key="1">
    <source>
        <dbReference type="SAM" id="MobiDB-lite"/>
    </source>
</evidence>
<keyword evidence="3" id="KW-1185">Reference proteome</keyword>
<dbReference type="EMBL" id="JABWDY010027088">
    <property type="protein sequence ID" value="KAF5188193.1"/>
    <property type="molecule type" value="Genomic_DNA"/>
</dbReference>
<evidence type="ECO:0000313" key="2">
    <source>
        <dbReference type="EMBL" id="KAF5188193.1"/>
    </source>
</evidence>
<organism evidence="2 3">
    <name type="scientific">Thalictrum thalictroides</name>
    <name type="common">Rue-anemone</name>
    <name type="synonym">Anemone thalictroides</name>
    <dbReference type="NCBI Taxonomy" id="46969"/>
    <lineage>
        <taxon>Eukaryota</taxon>
        <taxon>Viridiplantae</taxon>
        <taxon>Streptophyta</taxon>
        <taxon>Embryophyta</taxon>
        <taxon>Tracheophyta</taxon>
        <taxon>Spermatophyta</taxon>
        <taxon>Magnoliopsida</taxon>
        <taxon>Ranunculales</taxon>
        <taxon>Ranunculaceae</taxon>
        <taxon>Thalictroideae</taxon>
        <taxon>Thalictrum</taxon>
    </lineage>
</organism>
<proteinExistence type="predicted"/>
<accession>A0A7J6VTG6</accession>
<dbReference type="Proteomes" id="UP000554482">
    <property type="component" value="Unassembled WGS sequence"/>
</dbReference>
<feature type="region of interest" description="Disordered" evidence="1">
    <location>
        <begin position="54"/>
        <end position="101"/>
    </location>
</feature>
<reference evidence="2 3" key="1">
    <citation type="submission" date="2020-06" db="EMBL/GenBank/DDBJ databases">
        <title>Transcriptomic and genomic resources for Thalictrum thalictroides and T. hernandezii: Facilitating candidate gene discovery in an emerging model plant lineage.</title>
        <authorList>
            <person name="Arias T."/>
            <person name="Riano-Pachon D.M."/>
            <person name="Di Stilio V.S."/>
        </authorList>
    </citation>
    <scope>NUCLEOTIDE SEQUENCE [LARGE SCALE GENOMIC DNA]</scope>
    <source>
        <strain evidence="3">cv. WT478/WT964</strain>
        <tissue evidence="2">Leaves</tissue>
    </source>
</reference>